<dbReference type="InterPro" id="IPR011990">
    <property type="entry name" value="TPR-like_helical_dom_sf"/>
</dbReference>
<evidence type="ECO:0000256" key="1">
    <source>
        <dbReference type="ARBA" id="ARBA00007626"/>
    </source>
</evidence>
<evidence type="ECO:0000313" key="11">
    <source>
        <dbReference type="EMBL" id="RYQ93388.1"/>
    </source>
</evidence>
<proteinExistence type="inferred from homology"/>
<feature type="region of interest" description="Disordered" evidence="9">
    <location>
        <begin position="514"/>
        <end position="539"/>
    </location>
</feature>
<dbReference type="NCBIfam" id="TIGR00756">
    <property type="entry name" value="PPR"/>
    <property type="match status" value="9"/>
</dbReference>
<evidence type="ECO:0000256" key="4">
    <source>
        <dbReference type="ARBA" id="ARBA00022946"/>
    </source>
</evidence>
<keyword evidence="4" id="KW-0809">Transit peptide</keyword>
<sequence length="763" mass="86536">MCSIISKTHYHLGQLPLKPLHSSKREYGIGRVKMNGRMGVVCMGMLAPRKFMQRRKKLEVFKDAADEADQKNWRRLMNQIDETGSAVSVLISEKKANHTLPRDLILGTLVRYKQLKRWNFVVEILEWLRTQSWWDFGKMDFVMLITAYGKLGDFNNAEKVLSLMNKNGYPPNVVAQTALMEAYAKGGRCSSAETIFRRMQRSGPEPSAVTYQIILNAFVQGNKFKEAEEVFENLLNDEKSPLKPDQKMFHMMIYMYKKAGSYEKARKAFAVMAERGIEQSTVTYNSLMSFETNYKEVSNIYDQMQRAGLRPDVVSYALLINAYGKARREEEALAVFEEMLDAGVRPTRKAYNILLDAFSISGMVEQARTVFKSMRRDRCSPDICSYTTMLSAYVNASDMEGAEKFFKRLIQDGFEPNVVTYGTLIKGYAKINDLGKVTQKYEEMLKRGIKANQTILTNIMDAYGKSGDFDSAVLWFKEMKSPDQKAKNVLLSLANTEEERKEANDLALHSNLPKVNGVSKLGDEDDDENENENDNDNDQEHNYEYFDAQVTALVPGISYFIVELHFEPFLSIGDSQMASLSLPTLPLRTLASTSSASSYSSAPLLHCSVPARLSFYSSQRRTTCPKLRCSRQFTVTCGTAITEINETQFNDTVLKANRPVLVEFVANWCGPCRLISPAMESLAQEYEDRLTVVKIDHDANPRLIEEYKVYGLPTLILFKNGQEVPESRREGAITKVKLKDTTSIVSPALLLLCMNDNDVYTKL</sequence>
<dbReference type="GO" id="GO:0006950">
    <property type="term" value="P:response to stress"/>
    <property type="evidence" value="ECO:0007669"/>
    <property type="project" value="UniProtKB-ARBA"/>
</dbReference>
<evidence type="ECO:0000259" key="10">
    <source>
        <dbReference type="PROSITE" id="PS51352"/>
    </source>
</evidence>
<keyword evidence="12" id="KW-1185">Reference proteome</keyword>
<keyword evidence="6" id="KW-1015">Disulfide bond</keyword>
<dbReference type="EMBL" id="SDMP01000019">
    <property type="protein sequence ID" value="RYQ93388.1"/>
    <property type="molecule type" value="Genomic_DNA"/>
</dbReference>
<feature type="repeat" description="PPR" evidence="8">
    <location>
        <begin position="417"/>
        <end position="451"/>
    </location>
</feature>
<evidence type="ECO:0000256" key="3">
    <source>
        <dbReference type="ARBA" id="ARBA00022737"/>
    </source>
</evidence>
<evidence type="ECO:0000256" key="9">
    <source>
        <dbReference type="SAM" id="MobiDB-lite"/>
    </source>
</evidence>
<gene>
    <name evidence="11" type="ORF">Ahy_B09g099668</name>
</gene>
<keyword evidence="5" id="KW-0249">Electron transport</keyword>
<dbReference type="InterPro" id="IPR051114">
    <property type="entry name" value="Mito_RNA_Proc_CCM1"/>
</dbReference>
<feature type="repeat" description="PPR" evidence="8">
    <location>
        <begin position="452"/>
        <end position="486"/>
    </location>
</feature>
<feature type="compositionally biased region" description="Acidic residues" evidence="9">
    <location>
        <begin position="523"/>
        <end position="537"/>
    </location>
</feature>
<comment type="caution">
    <text evidence="11">The sequence shown here is derived from an EMBL/GenBank/DDBJ whole genome shotgun (WGS) entry which is preliminary data.</text>
</comment>
<dbReference type="Pfam" id="PF01535">
    <property type="entry name" value="PPR"/>
    <property type="match status" value="2"/>
</dbReference>
<dbReference type="SUPFAM" id="SSF52833">
    <property type="entry name" value="Thioredoxin-like"/>
    <property type="match status" value="1"/>
</dbReference>
<dbReference type="Pfam" id="PF13041">
    <property type="entry name" value="PPR_2"/>
    <property type="match status" value="2"/>
</dbReference>
<reference evidence="11 12" key="1">
    <citation type="submission" date="2019-01" db="EMBL/GenBank/DDBJ databases">
        <title>Sequencing of cultivated peanut Arachis hypogaea provides insights into genome evolution and oil improvement.</title>
        <authorList>
            <person name="Chen X."/>
        </authorList>
    </citation>
    <scope>NUCLEOTIDE SEQUENCE [LARGE SCALE GENOMIC DNA]</scope>
    <source>
        <strain evidence="12">cv. Fuhuasheng</strain>
        <tissue evidence="11">Leaves</tissue>
    </source>
</reference>
<dbReference type="InterPro" id="IPR002885">
    <property type="entry name" value="PPR_rpt"/>
</dbReference>
<feature type="repeat" description="PPR" evidence="8">
    <location>
        <begin position="312"/>
        <end position="346"/>
    </location>
</feature>
<dbReference type="GO" id="GO:0003729">
    <property type="term" value="F:mRNA binding"/>
    <property type="evidence" value="ECO:0007669"/>
    <property type="project" value="TreeGrafter"/>
</dbReference>
<dbReference type="PANTHER" id="PTHR47934">
    <property type="entry name" value="PENTATRICOPEPTIDE REPEAT-CONTAINING PROTEIN PET309, MITOCHONDRIAL"/>
    <property type="match status" value="1"/>
</dbReference>
<dbReference type="Pfam" id="PF00085">
    <property type="entry name" value="Thioredoxin"/>
    <property type="match status" value="1"/>
</dbReference>
<feature type="repeat" description="PPR" evidence="8">
    <location>
        <begin position="172"/>
        <end position="206"/>
    </location>
</feature>
<dbReference type="Pfam" id="PF13812">
    <property type="entry name" value="PPR_3"/>
    <property type="match status" value="2"/>
</dbReference>
<feature type="repeat" description="PPR" evidence="8">
    <location>
        <begin position="245"/>
        <end position="279"/>
    </location>
</feature>
<dbReference type="Gene3D" id="3.40.30.10">
    <property type="entry name" value="Glutaredoxin"/>
    <property type="match status" value="1"/>
</dbReference>
<dbReference type="SUPFAM" id="SSF81901">
    <property type="entry name" value="HCP-like"/>
    <property type="match status" value="2"/>
</dbReference>
<evidence type="ECO:0000256" key="6">
    <source>
        <dbReference type="ARBA" id="ARBA00023157"/>
    </source>
</evidence>
<dbReference type="PANTHER" id="PTHR47934:SF4">
    <property type="entry name" value="OS08G0191900 PROTEIN"/>
    <property type="match status" value="1"/>
</dbReference>
<feature type="domain" description="Thioredoxin" evidence="10">
    <location>
        <begin position="635"/>
        <end position="750"/>
    </location>
</feature>
<dbReference type="STRING" id="3818.A0A444XUD8"/>
<dbReference type="CDD" id="cd02947">
    <property type="entry name" value="TRX_family"/>
    <property type="match status" value="1"/>
</dbReference>
<keyword evidence="3" id="KW-0677">Repeat</keyword>
<feature type="repeat" description="PPR" evidence="8">
    <location>
        <begin position="382"/>
        <end position="416"/>
    </location>
</feature>
<dbReference type="AlphaFoldDB" id="A0A444XUD8"/>
<comment type="similarity">
    <text evidence="1">Belongs to the PPR family. P subfamily.</text>
</comment>
<evidence type="ECO:0000256" key="2">
    <source>
        <dbReference type="ARBA" id="ARBA00022448"/>
    </source>
</evidence>
<dbReference type="GO" id="GO:0006396">
    <property type="term" value="P:RNA processing"/>
    <property type="evidence" value="ECO:0007669"/>
    <property type="project" value="TreeGrafter"/>
</dbReference>
<dbReference type="Gene3D" id="1.25.40.10">
    <property type="entry name" value="Tetratricopeptide repeat domain"/>
    <property type="match status" value="4"/>
</dbReference>
<keyword evidence="7" id="KW-0676">Redox-active center</keyword>
<evidence type="ECO:0000256" key="5">
    <source>
        <dbReference type="ARBA" id="ARBA00022982"/>
    </source>
</evidence>
<feature type="repeat" description="PPR" evidence="8">
    <location>
        <begin position="137"/>
        <end position="171"/>
    </location>
</feature>
<dbReference type="PROSITE" id="PS51375">
    <property type="entry name" value="PPR"/>
    <property type="match status" value="9"/>
</dbReference>
<feature type="repeat" description="PPR" evidence="8">
    <location>
        <begin position="207"/>
        <end position="241"/>
    </location>
</feature>
<dbReference type="InterPro" id="IPR013766">
    <property type="entry name" value="Thioredoxin_domain"/>
</dbReference>
<accession>A0A444XUD8</accession>
<keyword evidence="2" id="KW-0813">Transport</keyword>
<organism evidence="11 12">
    <name type="scientific">Arachis hypogaea</name>
    <name type="common">Peanut</name>
    <dbReference type="NCBI Taxonomy" id="3818"/>
    <lineage>
        <taxon>Eukaryota</taxon>
        <taxon>Viridiplantae</taxon>
        <taxon>Streptophyta</taxon>
        <taxon>Embryophyta</taxon>
        <taxon>Tracheophyta</taxon>
        <taxon>Spermatophyta</taxon>
        <taxon>Magnoliopsida</taxon>
        <taxon>eudicotyledons</taxon>
        <taxon>Gunneridae</taxon>
        <taxon>Pentapetalae</taxon>
        <taxon>rosids</taxon>
        <taxon>fabids</taxon>
        <taxon>Fabales</taxon>
        <taxon>Fabaceae</taxon>
        <taxon>Papilionoideae</taxon>
        <taxon>50 kb inversion clade</taxon>
        <taxon>dalbergioids sensu lato</taxon>
        <taxon>Dalbergieae</taxon>
        <taxon>Pterocarpus clade</taxon>
        <taxon>Arachis</taxon>
    </lineage>
</organism>
<dbReference type="PRINTS" id="PR00421">
    <property type="entry name" value="THIOREDOXIN"/>
</dbReference>
<dbReference type="Proteomes" id="UP000289738">
    <property type="component" value="Chromosome B09"/>
</dbReference>
<name>A0A444XUD8_ARAHY</name>
<protein>
    <recommendedName>
        <fullName evidence="10">Thioredoxin domain-containing protein</fullName>
    </recommendedName>
</protein>
<evidence type="ECO:0000256" key="8">
    <source>
        <dbReference type="PROSITE-ProRule" id="PRU00708"/>
    </source>
</evidence>
<feature type="repeat" description="PPR" evidence="8">
    <location>
        <begin position="347"/>
        <end position="381"/>
    </location>
</feature>
<dbReference type="GO" id="GO:0009507">
    <property type="term" value="C:chloroplast"/>
    <property type="evidence" value="ECO:0007669"/>
    <property type="project" value="TreeGrafter"/>
</dbReference>
<evidence type="ECO:0000313" key="12">
    <source>
        <dbReference type="Proteomes" id="UP000289738"/>
    </source>
</evidence>
<dbReference type="PROSITE" id="PS51352">
    <property type="entry name" value="THIOREDOXIN_2"/>
    <property type="match status" value="1"/>
</dbReference>
<dbReference type="FunFam" id="3.40.30.10:FF:000001">
    <property type="entry name" value="Thioredoxin"/>
    <property type="match status" value="1"/>
</dbReference>
<dbReference type="InterPro" id="IPR036249">
    <property type="entry name" value="Thioredoxin-like_sf"/>
</dbReference>
<evidence type="ECO:0000256" key="7">
    <source>
        <dbReference type="ARBA" id="ARBA00023284"/>
    </source>
</evidence>